<dbReference type="Proteomes" id="UP000516438">
    <property type="component" value="Chromosome"/>
</dbReference>
<organism evidence="2 3">
    <name type="scientific">Chryseobacterium manosquense</name>
    <dbReference type="NCBI Taxonomy" id="2754694"/>
    <lineage>
        <taxon>Bacteria</taxon>
        <taxon>Pseudomonadati</taxon>
        <taxon>Bacteroidota</taxon>
        <taxon>Flavobacteriia</taxon>
        <taxon>Flavobacteriales</taxon>
        <taxon>Weeksellaceae</taxon>
        <taxon>Chryseobacterium group</taxon>
        <taxon>Chryseobacterium</taxon>
    </lineage>
</organism>
<dbReference type="Gene3D" id="3.40.50.2000">
    <property type="entry name" value="Glycogen Phosphorylase B"/>
    <property type="match status" value="1"/>
</dbReference>
<evidence type="ECO:0000259" key="1">
    <source>
        <dbReference type="Pfam" id="PF00535"/>
    </source>
</evidence>
<feature type="domain" description="Glycosyltransferase 2-like" evidence="1">
    <location>
        <begin position="52"/>
        <end position="175"/>
    </location>
</feature>
<dbReference type="CDD" id="cd03801">
    <property type="entry name" value="GT4_PimA-like"/>
    <property type="match status" value="1"/>
</dbReference>
<accession>A0A7H1DTR8</accession>
<name>A0A7H1DTR8_9FLAO</name>
<dbReference type="AlphaFoldDB" id="A0A7H1DTR8"/>
<protein>
    <submittedName>
        <fullName evidence="2">Glycosyltransferase</fullName>
    </submittedName>
</protein>
<dbReference type="EMBL" id="CP060203">
    <property type="protein sequence ID" value="QNS40376.1"/>
    <property type="molecule type" value="Genomic_DNA"/>
</dbReference>
<dbReference type="InterPro" id="IPR029044">
    <property type="entry name" value="Nucleotide-diphossugar_trans"/>
</dbReference>
<proteinExistence type="predicted"/>
<dbReference type="CDD" id="cd04186">
    <property type="entry name" value="GT_2_like_c"/>
    <property type="match status" value="1"/>
</dbReference>
<evidence type="ECO:0000313" key="3">
    <source>
        <dbReference type="Proteomes" id="UP000516438"/>
    </source>
</evidence>
<dbReference type="PANTHER" id="PTHR43179:SF7">
    <property type="entry name" value="RHAMNOSYLTRANSFERASE WBBL"/>
    <property type="match status" value="1"/>
</dbReference>
<dbReference type="PANTHER" id="PTHR43179">
    <property type="entry name" value="RHAMNOSYLTRANSFERASE WBBL"/>
    <property type="match status" value="1"/>
</dbReference>
<keyword evidence="2" id="KW-0808">Transferase</keyword>
<sequence length="691" mass="80543">MRFWSLRKRYKQLKRDIKFKKSARFLNTSLRDLSFFENNSFNFREEPEPEVSIIIPVHNQLLYTLNCLCAISECNDNVSKEIILVNDCSTDNTQNVISQIKGILLINNTENLGFLKSANTAIRQAKGSYIYLLNNDTKVQNNYLTSLLSVFQTQSNVGAVGSKLIFGNNSLQEAGRFDFKNKVIVNRGATQSIDAPQFNFLRTVDYVSGCSLLFKRQDSKGNLNLFDEVYAPAYYEENDLCMRLKHRQGLDTYYQPQSEVIHYETVSYKKHHSNKHNLIKKNSVIFYEKWQNFLENIWKEGDDFYRINDDAQYDKCILVAEEYMPKFDQDSGSNRFTEIIKILVNNNHKIYLLIKNEFSADDTDYIKKFQDLGVEVIREYLTPERKIIRKAKQLQQIKNSVDYIWIFRPEGYEYYNEFIKPIGFRAKIIYDMVDLHYLRFSREKAYFFKNKATLKREKEVCELERKAFLRADAIVAISDHEKEILAIEKISTEKIFIVSNIHSLKKNLRQKSFHDREGLIFIGSFLHKPNVDSVLYLHNEIMPLVWKQNPDIKVYIVGGNAPEEITTLDSERFTILGYQKEIDNLFTSAKAMVAPLRYGAGVKGKIGQALEYQLPVISTKIGVEGMKLTPNIHALVAEISDPEAFANYILDIYSNEKKWIELYEGSKDGLQYFSTENQEKNIKNLLEYLDN</sequence>
<dbReference type="SUPFAM" id="SSF53756">
    <property type="entry name" value="UDP-Glycosyltransferase/glycogen phosphorylase"/>
    <property type="match status" value="1"/>
</dbReference>
<keyword evidence="3" id="KW-1185">Reference proteome</keyword>
<dbReference type="KEGG" id="cmaq:H0S70_08220"/>
<dbReference type="GO" id="GO:0016740">
    <property type="term" value="F:transferase activity"/>
    <property type="evidence" value="ECO:0007669"/>
    <property type="project" value="UniProtKB-KW"/>
</dbReference>
<dbReference type="SUPFAM" id="SSF53448">
    <property type="entry name" value="Nucleotide-diphospho-sugar transferases"/>
    <property type="match status" value="1"/>
</dbReference>
<dbReference type="Gene3D" id="3.90.550.10">
    <property type="entry name" value="Spore Coat Polysaccharide Biosynthesis Protein SpsA, Chain A"/>
    <property type="match status" value="1"/>
</dbReference>
<reference evidence="2 3" key="1">
    <citation type="submission" date="2020-07" db="EMBL/GenBank/DDBJ databases">
        <title>Complete genome and description of Chryseobacterium manosquense strain Marseille-Q2069 sp. nov.</title>
        <authorList>
            <person name="Boxberger M."/>
        </authorList>
    </citation>
    <scope>NUCLEOTIDE SEQUENCE [LARGE SCALE GENOMIC DNA]</scope>
    <source>
        <strain evidence="2 3">Marseille-Q2069</strain>
    </source>
</reference>
<dbReference type="InterPro" id="IPR001173">
    <property type="entry name" value="Glyco_trans_2-like"/>
</dbReference>
<gene>
    <name evidence="2" type="ORF">H0S70_08220</name>
</gene>
<evidence type="ECO:0000313" key="2">
    <source>
        <dbReference type="EMBL" id="QNS40376.1"/>
    </source>
</evidence>
<dbReference type="Pfam" id="PF13692">
    <property type="entry name" value="Glyco_trans_1_4"/>
    <property type="match status" value="1"/>
</dbReference>
<dbReference type="Pfam" id="PF00535">
    <property type="entry name" value="Glycos_transf_2"/>
    <property type="match status" value="1"/>
</dbReference>
<dbReference type="RefSeq" id="WP_188320467.1">
    <property type="nucleotide sequence ID" value="NZ_CP060203.1"/>
</dbReference>